<feature type="compositionally biased region" description="Acidic residues" evidence="15">
    <location>
        <begin position="1160"/>
        <end position="1175"/>
    </location>
</feature>
<keyword evidence="20" id="KW-1185">Reference proteome</keyword>
<dbReference type="PANTHER" id="PTHR32075:SF6">
    <property type="entry name" value="ISWI CHROMATIN-REMODELING COMPLEX SUBUNIT YPL216W-RELATED"/>
    <property type="match status" value="1"/>
</dbReference>
<evidence type="ECO:0000256" key="14">
    <source>
        <dbReference type="SAM" id="Coils"/>
    </source>
</evidence>
<dbReference type="Pfam" id="PF15613">
    <property type="entry name" value="WSD"/>
    <property type="match status" value="1"/>
</dbReference>
<dbReference type="UniPathway" id="UPA00378"/>
<dbReference type="GO" id="GO:0000781">
    <property type="term" value="C:chromosome, telomeric region"/>
    <property type="evidence" value="ECO:0007669"/>
    <property type="project" value="GOC"/>
</dbReference>
<dbReference type="PROSITE" id="PS51136">
    <property type="entry name" value="WAC"/>
    <property type="match status" value="1"/>
</dbReference>
<evidence type="ECO:0000256" key="4">
    <source>
        <dbReference type="ARBA" id="ARBA00008715"/>
    </source>
</evidence>
<dbReference type="InterPro" id="IPR028941">
    <property type="entry name" value="WHIM2_dom"/>
</dbReference>
<evidence type="ECO:0000256" key="12">
    <source>
        <dbReference type="ARBA" id="ARBA00023242"/>
    </source>
</evidence>
<comment type="subcellular location">
    <subcellularLocation>
        <location evidence="2">Endoplasmic reticulum membrane</location>
        <topology evidence="2">Multi-pass membrane protein</topology>
    </subcellularLocation>
    <subcellularLocation>
        <location evidence="1 13">Nucleus</location>
    </subcellularLocation>
</comment>
<dbReference type="PROSITE" id="PS50827">
    <property type="entry name" value="DDT"/>
    <property type="match status" value="1"/>
</dbReference>
<gene>
    <name evidence="19" type="ORF">S7711_04583</name>
</gene>
<feature type="region of interest" description="Disordered" evidence="15">
    <location>
        <begin position="933"/>
        <end position="971"/>
    </location>
</feature>
<feature type="compositionally biased region" description="Basic and acidic residues" evidence="15">
    <location>
        <begin position="787"/>
        <end position="799"/>
    </location>
</feature>
<keyword evidence="7 16" id="KW-0812">Transmembrane</keyword>
<name>A0A084APV3_STACB</name>
<feature type="transmembrane region" description="Helical" evidence="16">
    <location>
        <begin position="449"/>
        <end position="469"/>
    </location>
</feature>
<dbReference type="HOGENOM" id="CLU_002631_2_0_1"/>
<protein>
    <recommendedName>
        <fullName evidence="21">Dolichyl pyrophosphate Glc1Man9GlcNAc2 alpha-1,3-glucosyltransferase</fullName>
    </recommendedName>
</protein>
<evidence type="ECO:0000313" key="19">
    <source>
        <dbReference type="EMBL" id="KEY67332.1"/>
    </source>
</evidence>
<keyword evidence="8" id="KW-0256">Endoplasmic reticulum</keyword>
<dbReference type="PANTHER" id="PTHR32075">
    <property type="entry name" value="ISWI CHROMATIN-REMODELING COMPLEX SUBUNIT YPL216W-RELATED"/>
    <property type="match status" value="1"/>
</dbReference>
<dbReference type="InterPro" id="IPR028942">
    <property type="entry name" value="WHIM1_dom"/>
</dbReference>
<feature type="region of interest" description="Disordered" evidence="15">
    <location>
        <begin position="769"/>
        <end position="799"/>
    </location>
</feature>
<dbReference type="OrthoDB" id="332390at2759"/>
<feature type="transmembrane region" description="Helical" evidence="16">
    <location>
        <begin position="320"/>
        <end position="338"/>
    </location>
</feature>
<keyword evidence="12 13" id="KW-0539">Nucleus</keyword>
<feature type="coiled-coil region" evidence="14">
    <location>
        <begin position="1220"/>
        <end position="1247"/>
    </location>
</feature>
<keyword evidence="5" id="KW-0328">Glycosyltransferase</keyword>
<keyword evidence="6" id="KW-0808">Transferase</keyword>
<evidence type="ECO:0000259" key="17">
    <source>
        <dbReference type="PROSITE" id="PS50827"/>
    </source>
</evidence>
<evidence type="ECO:0000256" key="1">
    <source>
        <dbReference type="ARBA" id="ARBA00004123"/>
    </source>
</evidence>
<feature type="transmembrane region" description="Helical" evidence="16">
    <location>
        <begin position="224"/>
        <end position="243"/>
    </location>
</feature>
<organism evidence="19 20">
    <name type="scientific">Stachybotrys chartarum (strain CBS 109288 / IBT 7711)</name>
    <name type="common">Toxic black mold</name>
    <name type="synonym">Stilbospora chartarum</name>
    <dbReference type="NCBI Taxonomy" id="1280523"/>
    <lineage>
        <taxon>Eukaryota</taxon>
        <taxon>Fungi</taxon>
        <taxon>Dikarya</taxon>
        <taxon>Ascomycota</taxon>
        <taxon>Pezizomycotina</taxon>
        <taxon>Sordariomycetes</taxon>
        <taxon>Hypocreomycetidae</taxon>
        <taxon>Hypocreales</taxon>
        <taxon>Stachybotryaceae</taxon>
        <taxon>Stachybotrys</taxon>
    </lineage>
</organism>
<evidence type="ECO:0000256" key="7">
    <source>
        <dbReference type="ARBA" id="ARBA00022692"/>
    </source>
</evidence>
<dbReference type="Pfam" id="PF03155">
    <property type="entry name" value="Alg6_Alg8"/>
    <property type="match status" value="1"/>
</dbReference>
<evidence type="ECO:0000256" key="10">
    <source>
        <dbReference type="ARBA" id="ARBA00023054"/>
    </source>
</evidence>
<feature type="compositionally biased region" description="Basic and acidic residues" evidence="15">
    <location>
        <begin position="1392"/>
        <end position="1409"/>
    </location>
</feature>
<evidence type="ECO:0000256" key="15">
    <source>
        <dbReference type="SAM" id="MobiDB-lite"/>
    </source>
</evidence>
<feature type="transmembrane region" description="Helical" evidence="16">
    <location>
        <begin position="98"/>
        <end position="117"/>
    </location>
</feature>
<evidence type="ECO:0000256" key="11">
    <source>
        <dbReference type="ARBA" id="ARBA00023136"/>
    </source>
</evidence>
<evidence type="ECO:0000256" key="16">
    <source>
        <dbReference type="SAM" id="Phobius"/>
    </source>
</evidence>
<evidence type="ECO:0000256" key="2">
    <source>
        <dbReference type="ARBA" id="ARBA00004477"/>
    </source>
</evidence>
<evidence type="ECO:0000256" key="8">
    <source>
        <dbReference type="ARBA" id="ARBA00022824"/>
    </source>
</evidence>
<feature type="region of interest" description="Disordered" evidence="15">
    <location>
        <begin position="1437"/>
        <end position="1475"/>
    </location>
</feature>
<feature type="transmembrane region" description="Helical" evidence="16">
    <location>
        <begin position="152"/>
        <end position="168"/>
    </location>
</feature>
<feature type="region of interest" description="Disordered" evidence="15">
    <location>
        <begin position="1392"/>
        <end position="1416"/>
    </location>
</feature>
<dbReference type="GO" id="GO:0005789">
    <property type="term" value="C:endoplasmic reticulum membrane"/>
    <property type="evidence" value="ECO:0007669"/>
    <property type="project" value="UniProtKB-SubCell"/>
</dbReference>
<feature type="region of interest" description="Disordered" evidence="15">
    <location>
        <begin position="806"/>
        <end position="825"/>
    </location>
</feature>
<feature type="coiled-coil region" evidence="14">
    <location>
        <begin position="972"/>
        <end position="999"/>
    </location>
</feature>
<feature type="transmembrane region" description="Helical" evidence="16">
    <location>
        <begin position="410"/>
        <end position="428"/>
    </location>
</feature>
<feature type="domain" description="WAC" evidence="18">
    <location>
        <begin position="518"/>
        <end position="628"/>
    </location>
</feature>
<reference evidence="19 20" key="1">
    <citation type="journal article" date="2014" name="BMC Genomics">
        <title>Comparative genome sequencing reveals chemotype-specific gene clusters in the toxigenic black mold Stachybotrys.</title>
        <authorList>
            <person name="Semeiks J."/>
            <person name="Borek D."/>
            <person name="Otwinowski Z."/>
            <person name="Grishin N.V."/>
        </authorList>
    </citation>
    <scope>NUCLEOTIDE SEQUENCE [LARGE SCALE GENOMIC DNA]</scope>
    <source>
        <strain evidence="20">CBS 109288 / IBT 7711</strain>
    </source>
</reference>
<feature type="compositionally biased region" description="Acidic residues" evidence="15">
    <location>
        <begin position="939"/>
        <end position="952"/>
    </location>
</feature>
<dbReference type="GO" id="GO:0016758">
    <property type="term" value="F:hexosyltransferase activity"/>
    <property type="evidence" value="ECO:0007669"/>
    <property type="project" value="InterPro"/>
</dbReference>
<dbReference type="Proteomes" id="UP000028045">
    <property type="component" value="Unassembled WGS sequence"/>
</dbReference>
<feature type="transmembrane region" description="Helical" evidence="16">
    <location>
        <begin position="180"/>
        <end position="204"/>
    </location>
</feature>
<accession>A0A084APV3</accession>
<feature type="compositionally biased region" description="Pro residues" evidence="15">
    <location>
        <begin position="813"/>
        <end position="825"/>
    </location>
</feature>
<dbReference type="Pfam" id="PF15612">
    <property type="entry name" value="WHIM1"/>
    <property type="match status" value="1"/>
</dbReference>
<evidence type="ECO:0000256" key="3">
    <source>
        <dbReference type="ARBA" id="ARBA00004922"/>
    </source>
</evidence>
<dbReference type="InterPro" id="IPR018501">
    <property type="entry name" value="DDT_dom"/>
</dbReference>
<feature type="transmembrane region" description="Helical" evidence="16">
    <location>
        <begin position="7"/>
        <end position="26"/>
    </location>
</feature>
<feature type="domain" description="DDT" evidence="17">
    <location>
        <begin position="866"/>
        <end position="929"/>
    </location>
</feature>
<dbReference type="GO" id="GO:0000785">
    <property type="term" value="C:chromatin"/>
    <property type="evidence" value="ECO:0007669"/>
    <property type="project" value="UniProtKB-ARBA"/>
</dbReference>
<feature type="transmembrane region" description="Helical" evidence="16">
    <location>
        <begin position="475"/>
        <end position="499"/>
    </location>
</feature>
<dbReference type="Pfam" id="PF10537">
    <property type="entry name" value="WAC_Acf1_DNA_bd"/>
    <property type="match status" value="1"/>
</dbReference>
<feature type="compositionally biased region" description="Basic and acidic residues" evidence="15">
    <location>
        <begin position="953"/>
        <end position="965"/>
    </location>
</feature>
<comment type="pathway">
    <text evidence="3">Protein modification; protein glycosylation.</text>
</comment>
<evidence type="ECO:0000259" key="18">
    <source>
        <dbReference type="PROSITE" id="PS51136"/>
    </source>
</evidence>
<evidence type="ECO:0000256" key="9">
    <source>
        <dbReference type="ARBA" id="ARBA00022989"/>
    </source>
</evidence>
<proteinExistence type="inferred from homology"/>
<keyword evidence="9 16" id="KW-1133">Transmembrane helix</keyword>
<dbReference type="GO" id="GO:0005634">
    <property type="term" value="C:nucleus"/>
    <property type="evidence" value="ECO:0007669"/>
    <property type="project" value="UniProtKB-SubCell"/>
</dbReference>
<evidence type="ECO:0000256" key="5">
    <source>
        <dbReference type="ARBA" id="ARBA00022676"/>
    </source>
</evidence>
<evidence type="ECO:0000256" key="13">
    <source>
        <dbReference type="PROSITE-ProRule" id="PRU00475"/>
    </source>
</evidence>
<feature type="compositionally biased region" description="Basic and acidic residues" evidence="15">
    <location>
        <begin position="1187"/>
        <end position="1210"/>
    </location>
</feature>
<keyword evidence="10 14" id="KW-0175">Coiled coil</keyword>
<feature type="region of interest" description="Disordered" evidence="15">
    <location>
        <begin position="1135"/>
        <end position="1214"/>
    </location>
</feature>
<dbReference type="GO" id="GO:0031509">
    <property type="term" value="P:subtelomeric heterochromatin formation"/>
    <property type="evidence" value="ECO:0007669"/>
    <property type="project" value="TreeGrafter"/>
</dbReference>
<evidence type="ECO:0000256" key="6">
    <source>
        <dbReference type="ARBA" id="ARBA00022679"/>
    </source>
</evidence>
<dbReference type="Pfam" id="PF02791">
    <property type="entry name" value="DDT"/>
    <property type="match status" value="1"/>
</dbReference>
<dbReference type="EMBL" id="KL648624">
    <property type="protein sequence ID" value="KEY67332.1"/>
    <property type="molecule type" value="Genomic_DNA"/>
</dbReference>
<comment type="similarity">
    <text evidence="4">Belongs to the ALG6/ALG8 glucosyltransferase family.</text>
</comment>
<dbReference type="InterPro" id="IPR013136">
    <property type="entry name" value="WSTF_Acf1_Cbp146"/>
</dbReference>
<sequence>MTETYPTLAQCALVAAAFKVLLFPAYKSTDFEVHRNWLAITDSLPLSEWYFENTSEWTLDYPPFFAYFEWVLAQIARLADPLMLRLYNLGYDSWETVYFQRTTVILTELLLVYVLQLYIDSTPLSSKRAAQAAALSIVLSPGLFMIDHIHFQYNGFMYGILVWSLVLARRKSTLLGSGLVFAALLCFKHIHLYLAPAWFVYLLRTYCLSAKSIFRIRFLNCVKLGGGIAAVFAAAFGPFAAIGKDQIPQIFSRLFPFSRGLCHAYWAPNVWALYSLADRVLIHLAPRLGLTIRAEALKSVTRGLVGDSTFAVLPEISPRICFVLTLFFQVLPLIKLFLSPSWENFIGAVTLCGYASFLFGWHVHEKAILLVIIPFTLIAIRDRRHLGAFRPLAVAGHVSLFPLLFTPAEFPLKTIYTVVWLVLFLMAFDRLTPASDKPRIFLLDRFSTLYIAVSIPLIVYSSLLHQIMFGDSFQFLPLMFTSSYTAIGVIGSWVGYMVLFKRKPVQFLPPLIVDDEDAEVWHIPQTGEVFASYEEYLTRMDFYNQRRFNDQITGHSGLTFFEAYKSELTGGREVEATFPEALKGPILRKVQFQTISRLDNLVDKIFDEFKQEFFPGERVTVTTHVGDRVHGLVRDKMAFGPRVLPDGTRSLPTTRYHVTFKDSGGEAMVTDEHICRERGVFTKAMLRSFIKKTVSREAWNGAPWLVKHECAEQYQIDTRIPPHLLHDTKIMERKQLQAQKRASLPQDFNGINANLHQGPVRLPELKPAPKAHKVKPGQNGHGTKGPLLEHIKDGDHHPNILQMHDQRHQMREPTPPPPPPPPPKYPIEDLQLEPRSGMVRPSLKFMCKDPPTDADAIDPLYEGIEMNSVGYFLETWDTLNVYCEIFTLDSFTFDDFVESMLVTSEHVRPQLLDEIHCSVLKVLVDSESDGGRVRINLPELDEDGSDEDEDDENAKSEEPEPEPKPVGRATRSSLAKLEAERLAAEAAAAEEESLRAELATKHRAEELMQDYDWIDHLRKRDFANGAWLRIMVGLFYQLSKGERHQRVCEYLLLQLVPPGIEPTQETVQQQYAVMDVNSRIQALQIICMLTMETKAVRGYMEDCAETMTKYRKDKIEWQRQKRQAIEELRPLNEQRKILLPDNMPPSPARNENGDLKQLDGDESTIDKEEDGDESLGDAAKRKRRRQSDKQRKHEQEQERKAKEKAQKEAAKLPPGQSKQFVKLLKDIQKKEDVIKKCEEEIAIIENDLREADCPRTRVMGKDRFWNRYYWFERNGMPYAGLPDSSTASAGYANGCVWVQGPDDIEREGYIEVPLQLQTEYQAKFGMTIPERKSLEEGKTSLFTARQWGYISEPEHLDELIRWLDPRGFNESKLRKELVTFRDKIITNMENRKKYMDSAEEKDRKDDTKRTSHRIRDKTPDLRNYRCLQWENTMALENLGHLHSDPPPPPRARKQTKKREAVQEAGPAPAMKTRRR</sequence>
<keyword evidence="11 16" id="KW-0472">Membrane</keyword>
<evidence type="ECO:0008006" key="21">
    <source>
        <dbReference type="Google" id="ProtNLM"/>
    </source>
</evidence>
<feature type="transmembrane region" description="Helical" evidence="16">
    <location>
        <begin position="358"/>
        <end position="380"/>
    </location>
</feature>
<dbReference type="InterPro" id="IPR004856">
    <property type="entry name" value="Glyco_trans_ALG6/ALG8"/>
</dbReference>
<evidence type="ECO:0000313" key="20">
    <source>
        <dbReference type="Proteomes" id="UP000028045"/>
    </source>
</evidence>